<reference evidence="2" key="1">
    <citation type="submission" date="2019-10" db="EMBL/GenBank/DDBJ databases">
        <authorList>
            <person name="Zhang R."/>
            <person name="Pan Y."/>
            <person name="Wang J."/>
            <person name="Ma R."/>
            <person name="Yu S."/>
        </authorList>
    </citation>
    <scope>NUCLEOTIDE SEQUENCE</scope>
    <source>
        <strain evidence="2">LA-IB0</strain>
        <tissue evidence="2">Leaf</tissue>
    </source>
</reference>
<organism evidence="2 3">
    <name type="scientific">Buddleja alternifolia</name>
    <dbReference type="NCBI Taxonomy" id="168488"/>
    <lineage>
        <taxon>Eukaryota</taxon>
        <taxon>Viridiplantae</taxon>
        <taxon>Streptophyta</taxon>
        <taxon>Embryophyta</taxon>
        <taxon>Tracheophyta</taxon>
        <taxon>Spermatophyta</taxon>
        <taxon>Magnoliopsida</taxon>
        <taxon>eudicotyledons</taxon>
        <taxon>Gunneridae</taxon>
        <taxon>Pentapetalae</taxon>
        <taxon>asterids</taxon>
        <taxon>lamiids</taxon>
        <taxon>Lamiales</taxon>
        <taxon>Scrophulariaceae</taxon>
        <taxon>Buddlejeae</taxon>
        <taxon>Buddleja</taxon>
    </lineage>
</organism>
<dbReference type="Proteomes" id="UP000826271">
    <property type="component" value="Unassembled WGS sequence"/>
</dbReference>
<evidence type="ECO:0000256" key="1">
    <source>
        <dbReference type="SAM" id="MobiDB-lite"/>
    </source>
</evidence>
<keyword evidence="3" id="KW-1185">Reference proteome</keyword>
<dbReference type="PANTHER" id="PTHR46250:SF15">
    <property type="entry name" value="OS01G0523800 PROTEIN"/>
    <property type="match status" value="1"/>
</dbReference>
<gene>
    <name evidence="2" type="ORF">BUALT_Bualt10G0062500</name>
</gene>
<sequence length="247" mass="27626">MIEVIVRGYKCDNGFRTGYQGILEQAMLQACPGSNIRAEPHISSSLTVWKKNHGSLSQMLSRSGFGWNDSSHALNIQSEDTDNDARTMRHKSWPLYKDWCEIFGKDRATGENGEAFAEELNNADLAQSMSECCGGSSASQKSKSSRKRKTTDDDYDSFMPTLAAFCDKFDARLADISKRIGFEHGALKSRKTIFEALGSITWLDMEQKIYVSNILVENTKNMDLFFSLPNDAGAAMVRMMLEGRLTI</sequence>
<evidence type="ECO:0000313" key="2">
    <source>
        <dbReference type="EMBL" id="KAG8375075.1"/>
    </source>
</evidence>
<name>A0AAV6X7E8_9LAMI</name>
<dbReference type="PANTHER" id="PTHR46250">
    <property type="entry name" value="MYB/SANT-LIKE DNA-BINDING DOMAIN PROTEIN-RELATED"/>
    <property type="match status" value="1"/>
</dbReference>
<proteinExistence type="predicted"/>
<comment type="caution">
    <text evidence="2">The sequence shown here is derived from an EMBL/GenBank/DDBJ whole genome shotgun (WGS) entry which is preliminary data.</text>
</comment>
<accession>A0AAV6X7E8</accession>
<dbReference type="EMBL" id="WHWC01000010">
    <property type="protein sequence ID" value="KAG8375075.1"/>
    <property type="molecule type" value="Genomic_DNA"/>
</dbReference>
<evidence type="ECO:0000313" key="3">
    <source>
        <dbReference type="Proteomes" id="UP000826271"/>
    </source>
</evidence>
<dbReference type="AlphaFoldDB" id="A0AAV6X7E8"/>
<feature type="region of interest" description="Disordered" evidence="1">
    <location>
        <begin position="132"/>
        <end position="152"/>
    </location>
</feature>
<protein>
    <recommendedName>
        <fullName evidence="4">Myb/SANT-like domain-containing protein</fullName>
    </recommendedName>
</protein>
<evidence type="ECO:0008006" key="4">
    <source>
        <dbReference type="Google" id="ProtNLM"/>
    </source>
</evidence>